<dbReference type="PANTHER" id="PTHR14932">
    <property type="entry name" value="RAS GTPASE-RELATED"/>
    <property type="match status" value="1"/>
</dbReference>
<feature type="region of interest" description="Disordered" evidence="2">
    <location>
        <begin position="652"/>
        <end position="765"/>
    </location>
</feature>
<dbReference type="OrthoDB" id="207081at2759"/>
<proteinExistence type="predicted"/>
<feature type="region of interest" description="Disordered" evidence="2">
    <location>
        <begin position="525"/>
        <end position="633"/>
    </location>
</feature>
<sequence length="765" mass="84469">MSLFRKLLGGNEPIKPATPPGHQPMGAQLQRKFAKGVQYNMKIVIRGDRNVGKTCLFYRLQGMKFREEYIPTDEIQVTSIQWNYKATDDVVKVEVWDVVDKGKKRKKIEGLKMENVDQNMEDHCLDAEFVDVYKGTNGVIMVYDVTKQWTFSYVERELGKIPSQIPVLVLGNHRDMGHHRVVLEDKAIYFIESLDRGKDAAQIRYAESSMRNGYGLKYLHKFFNLPFLQLQRVTLLKQLEINSEDIRSTIEELNIHEESEEQNYDIFIDNLCAQRRQQQEKLAEKIMEEAKQRQAELAASGVITNGTTSQPVSRSASANSLPKLPTSQSYSHSLPGSVMQMPPASLQSPTNQPPACNGGGAAGGGGVAITGGAGNTSSSAGSTPQAEPKTGFFSRIFGNKLQLSTPDVNSQTAVEVNVEKAVKSVEEFIPDGEELDSSFLDDTKDHRMTASCNPANNKDKESDSDEDYSGNPMVAGFQDDLDSEDEVTLKNAGDSNNSKLHITPNLDISSDEDILIVPVASKKLSLSASKDNSNDSKKSTNSSSSNSSTTFSQKANRKLSSESEPDISDKVQIAGKTIKEPRNDEEQHSEDNEDASQPHVAQDIEDISEDENSNDMPNSLTQSSAEIQGSHSIPSIDLTYEDLSILEKGFNSSANADSSIWTPGDTDHDSVTSEKKKKKKKKDKDKDEEKSSKKSKKKKEKGRELSGSKESSSSSSSGKVKKKSKKSKENQKELGQLEAFLVEDNVSEELTPRPTTATGEDYESL</sequence>
<dbReference type="PRINTS" id="PR00449">
    <property type="entry name" value="RASTRNSFRMNG"/>
</dbReference>
<protein>
    <recommendedName>
        <fullName evidence="4">Rab-like protein 6</fullName>
    </recommendedName>
</protein>
<dbReference type="SMART" id="SM00174">
    <property type="entry name" value="RHO"/>
    <property type="match status" value="1"/>
</dbReference>
<feature type="compositionally biased region" description="Polar residues" evidence="2">
    <location>
        <begin position="614"/>
        <end position="633"/>
    </location>
</feature>
<dbReference type="PROSITE" id="PS51419">
    <property type="entry name" value="RAB"/>
    <property type="match status" value="1"/>
</dbReference>
<dbReference type="InterPro" id="IPR027417">
    <property type="entry name" value="P-loop_NTPase"/>
</dbReference>
<evidence type="ECO:0000313" key="3">
    <source>
        <dbReference type="EMBL" id="KOF72787.1"/>
    </source>
</evidence>
<evidence type="ECO:0000256" key="1">
    <source>
        <dbReference type="SAM" id="Coils"/>
    </source>
</evidence>
<feature type="compositionally biased region" description="Basic and acidic residues" evidence="2">
    <location>
        <begin position="665"/>
        <end position="674"/>
    </location>
</feature>
<gene>
    <name evidence="3" type="ORF">OCBIM_22038957mg</name>
</gene>
<dbReference type="InterPro" id="IPR040385">
    <property type="entry name" value="RABL6"/>
</dbReference>
<dbReference type="GO" id="GO:0005829">
    <property type="term" value="C:cytosol"/>
    <property type="evidence" value="ECO:0007669"/>
    <property type="project" value="TreeGrafter"/>
</dbReference>
<evidence type="ECO:0000256" key="2">
    <source>
        <dbReference type="SAM" id="MobiDB-lite"/>
    </source>
</evidence>
<feature type="compositionally biased region" description="Low complexity" evidence="2">
    <location>
        <begin position="539"/>
        <end position="549"/>
    </location>
</feature>
<feature type="coiled-coil region" evidence="1">
    <location>
        <begin position="236"/>
        <end position="296"/>
    </location>
</feature>
<dbReference type="GO" id="GO:0005634">
    <property type="term" value="C:nucleus"/>
    <property type="evidence" value="ECO:0007669"/>
    <property type="project" value="TreeGrafter"/>
</dbReference>
<dbReference type="AlphaFoldDB" id="A0A0L8G6X3"/>
<feature type="compositionally biased region" description="Gly residues" evidence="2">
    <location>
        <begin position="357"/>
        <end position="374"/>
    </location>
</feature>
<dbReference type="Pfam" id="PF00071">
    <property type="entry name" value="Ras"/>
    <property type="match status" value="1"/>
</dbReference>
<organism evidence="3">
    <name type="scientific">Octopus bimaculoides</name>
    <name type="common">California two-spotted octopus</name>
    <dbReference type="NCBI Taxonomy" id="37653"/>
    <lineage>
        <taxon>Eukaryota</taxon>
        <taxon>Metazoa</taxon>
        <taxon>Spiralia</taxon>
        <taxon>Lophotrochozoa</taxon>
        <taxon>Mollusca</taxon>
        <taxon>Cephalopoda</taxon>
        <taxon>Coleoidea</taxon>
        <taxon>Octopodiformes</taxon>
        <taxon>Octopoda</taxon>
        <taxon>Incirrata</taxon>
        <taxon>Octopodidae</taxon>
        <taxon>Octopus</taxon>
    </lineage>
</organism>
<feature type="region of interest" description="Disordered" evidence="2">
    <location>
        <begin position="433"/>
        <end position="504"/>
    </location>
</feature>
<name>A0A0L8G6X3_OCTBM</name>
<evidence type="ECO:0008006" key="4">
    <source>
        <dbReference type="Google" id="ProtNLM"/>
    </source>
</evidence>
<keyword evidence="1" id="KW-0175">Coiled coil</keyword>
<dbReference type="GO" id="GO:0005525">
    <property type="term" value="F:GTP binding"/>
    <property type="evidence" value="ECO:0007669"/>
    <property type="project" value="InterPro"/>
</dbReference>
<dbReference type="SMART" id="SM00175">
    <property type="entry name" value="RAB"/>
    <property type="match status" value="1"/>
</dbReference>
<dbReference type="PANTHER" id="PTHR14932:SF1">
    <property type="entry name" value="RAB-LIKE PROTEIN 6"/>
    <property type="match status" value="1"/>
</dbReference>
<feature type="compositionally biased region" description="Acidic residues" evidence="2">
    <location>
        <begin position="603"/>
        <end position="613"/>
    </location>
</feature>
<accession>A0A0L8G6X3</accession>
<feature type="compositionally biased region" description="Polar residues" evidence="2">
    <location>
        <begin position="652"/>
        <end position="661"/>
    </location>
</feature>
<dbReference type="GO" id="GO:0003924">
    <property type="term" value="F:GTPase activity"/>
    <property type="evidence" value="ECO:0007669"/>
    <property type="project" value="InterPro"/>
</dbReference>
<dbReference type="Pfam" id="PF08477">
    <property type="entry name" value="Roc"/>
    <property type="match status" value="1"/>
</dbReference>
<reference evidence="3" key="1">
    <citation type="submission" date="2015-07" db="EMBL/GenBank/DDBJ databases">
        <title>MeaNS - Measles Nucleotide Surveillance Program.</title>
        <authorList>
            <person name="Tran T."/>
            <person name="Druce J."/>
        </authorList>
    </citation>
    <scope>NUCLEOTIDE SEQUENCE</scope>
    <source>
        <strain evidence="3">UCB-OBI-ISO-001</strain>
        <tissue evidence="3">Gonad</tissue>
    </source>
</reference>
<dbReference type="SUPFAM" id="SSF52540">
    <property type="entry name" value="P-loop containing nucleoside triphosphate hydrolases"/>
    <property type="match status" value="1"/>
</dbReference>
<dbReference type="STRING" id="37653.A0A0L8G6X3"/>
<dbReference type="OMA" id="DHVTYFI"/>
<feature type="region of interest" description="Disordered" evidence="2">
    <location>
        <begin position="301"/>
        <end position="390"/>
    </location>
</feature>
<dbReference type="Gene3D" id="3.40.50.300">
    <property type="entry name" value="P-loop containing nucleotide triphosphate hydrolases"/>
    <property type="match status" value="1"/>
</dbReference>
<dbReference type="KEGG" id="obi:106878710"/>
<feature type="compositionally biased region" description="Basic and acidic residues" evidence="2">
    <location>
        <begin position="577"/>
        <end position="590"/>
    </location>
</feature>
<dbReference type="EMBL" id="KQ423493">
    <property type="protein sequence ID" value="KOF72787.1"/>
    <property type="molecule type" value="Genomic_DNA"/>
</dbReference>
<feature type="compositionally biased region" description="Polar residues" evidence="2">
    <location>
        <begin position="345"/>
        <end position="354"/>
    </location>
</feature>
<feature type="compositionally biased region" description="Low complexity" evidence="2">
    <location>
        <begin position="708"/>
        <end position="718"/>
    </location>
</feature>
<feature type="compositionally biased region" description="Polar residues" evidence="2">
    <location>
        <begin position="302"/>
        <end position="334"/>
    </location>
</feature>
<dbReference type="InterPro" id="IPR001806">
    <property type="entry name" value="Small_GTPase"/>
</dbReference>